<evidence type="ECO:0000313" key="2">
    <source>
        <dbReference type="EMBL" id="WYZ19943.1"/>
    </source>
</evidence>
<reference evidence="2 3" key="1">
    <citation type="submission" date="2024-03" db="EMBL/GenBank/DDBJ databases">
        <title>Flavobacterium soyae.</title>
        <authorList>
            <person name="Zheng W."/>
        </authorList>
    </citation>
    <scope>NUCLEOTIDE SEQUENCE [LARGE SCALE GENOMIC DNA]</scope>
    <source>
        <strain evidence="2 3">55</strain>
    </source>
</reference>
<keyword evidence="1" id="KW-0812">Transmembrane</keyword>
<name>A0ABZ2UEK8_9FLAO</name>
<protein>
    <recommendedName>
        <fullName evidence="4">YcxB-like protein</fullName>
    </recommendedName>
</protein>
<evidence type="ECO:0008006" key="4">
    <source>
        <dbReference type="Google" id="ProtNLM"/>
    </source>
</evidence>
<proteinExistence type="predicted"/>
<organism evidence="2 3">
    <name type="scientific">Flavobacterium soyae</name>
    <dbReference type="NCBI Taxonomy" id="2903098"/>
    <lineage>
        <taxon>Bacteria</taxon>
        <taxon>Pseudomonadati</taxon>
        <taxon>Bacteroidota</taxon>
        <taxon>Flavobacteriia</taxon>
        <taxon>Flavobacteriales</taxon>
        <taxon>Flavobacteriaceae</taxon>
        <taxon>Flavobacterium</taxon>
    </lineage>
</organism>
<dbReference type="RefSeq" id="WP_406844365.1">
    <property type="nucleotide sequence ID" value="NZ_CP150845.1"/>
</dbReference>
<keyword evidence="3" id="KW-1185">Reference proteome</keyword>
<sequence>MRPLIDVNNLSYSKEKLIYYSQTTIYAWLLAAIGLFIFAIYSLTNKNTFIVFFLLLPIILFLVYKALKLLKKVNEVQFRINSKGIQYKNEELVPWNNIENERVDTKFYGRSSTDFFIYYIIKPSQVMQFDLNELNTDASELSIALTIHRNRFKKENNIQ</sequence>
<dbReference type="Proteomes" id="UP001623852">
    <property type="component" value="Chromosome"/>
</dbReference>
<dbReference type="EMBL" id="CP150845">
    <property type="protein sequence ID" value="WYZ19943.1"/>
    <property type="molecule type" value="Genomic_DNA"/>
</dbReference>
<evidence type="ECO:0000256" key="1">
    <source>
        <dbReference type="SAM" id="Phobius"/>
    </source>
</evidence>
<gene>
    <name evidence="2" type="ORF">AABD74_00430</name>
</gene>
<keyword evidence="1" id="KW-0472">Membrane</keyword>
<accession>A0ABZ2UEK8</accession>
<feature type="transmembrane region" description="Helical" evidence="1">
    <location>
        <begin position="49"/>
        <end position="67"/>
    </location>
</feature>
<evidence type="ECO:0000313" key="3">
    <source>
        <dbReference type="Proteomes" id="UP001623852"/>
    </source>
</evidence>
<keyword evidence="1" id="KW-1133">Transmembrane helix</keyword>
<feature type="transmembrane region" description="Helical" evidence="1">
    <location>
        <begin position="25"/>
        <end position="43"/>
    </location>
</feature>